<dbReference type="eggNOG" id="ENOG5032FQ2">
    <property type="taxonomic scope" value="Bacteria"/>
</dbReference>
<dbReference type="EMBL" id="AMGO01000036">
    <property type="protein sequence ID" value="EKE44099.1"/>
    <property type="molecule type" value="Genomic_DNA"/>
</dbReference>
<dbReference type="RefSeq" id="WP_007426767.1">
    <property type="nucleotide sequence ID" value="NZ_AMGO01000036.1"/>
</dbReference>
<name>K2HMN0_9RHOB</name>
<gene>
    <name evidence="1" type="ORF">OCGS_1615</name>
</gene>
<organism evidence="1 2">
    <name type="scientific">Oceaniovalibus guishaninsula JLT2003</name>
    <dbReference type="NCBI Taxonomy" id="1231392"/>
    <lineage>
        <taxon>Bacteria</taxon>
        <taxon>Pseudomonadati</taxon>
        <taxon>Pseudomonadota</taxon>
        <taxon>Alphaproteobacteria</taxon>
        <taxon>Rhodobacterales</taxon>
        <taxon>Roseobacteraceae</taxon>
        <taxon>Oceaniovalibus</taxon>
    </lineage>
</organism>
<dbReference type="STRING" id="1231392.OCGS_1615"/>
<accession>K2HMN0</accession>
<sequence length="144" mass="15877">MTPPVHAPRRTETLAPWRIGGMALRVWWIDVQGQAAPDALLVQARAYADAALPGAVAAEGHDHGLGFVVLHRGRAGTWLLLHWWAHGDVLCLHLALSEGGDFAPVAPRPLTACVWEMVPMIEERARWIDHMMREDPDPQGYLAA</sequence>
<evidence type="ECO:0000313" key="1">
    <source>
        <dbReference type="EMBL" id="EKE44099.1"/>
    </source>
</evidence>
<comment type="caution">
    <text evidence="1">The sequence shown here is derived from an EMBL/GenBank/DDBJ whole genome shotgun (WGS) entry which is preliminary data.</text>
</comment>
<keyword evidence="2" id="KW-1185">Reference proteome</keyword>
<dbReference type="AlphaFoldDB" id="K2HMN0"/>
<evidence type="ECO:0000313" key="2">
    <source>
        <dbReference type="Proteomes" id="UP000006765"/>
    </source>
</evidence>
<protein>
    <submittedName>
        <fullName evidence="1">Uncharacterized protein</fullName>
    </submittedName>
</protein>
<reference evidence="1 2" key="1">
    <citation type="journal article" date="2012" name="J. Bacteriol.">
        <title>Draft Genome Sequence of Oceaniovalibus guishaninsula JLT2003T.</title>
        <authorList>
            <person name="Tang K."/>
            <person name="Liu K."/>
            <person name="Jiao N."/>
        </authorList>
    </citation>
    <scope>NUCLEOTIDE SEQUENCE [LARGE SCALE GENOMIC DNA]</scope>
    <source>
        <strain evidence="1 2">JLT2003</strain>
    </source>
</reference>
<dbReference type="Proteomes" id="UP000006765">
    <property type="component" value="Unassembled WGS sequence"/>
</dbReference>
<proteinExistence type="predicted"/>
<dbReference type="OrthoDB" id="8081243at2"/>